<dbReference type="RefSeq" id="WP_152211686.1">
    <property type="nucleotide sequence ID" value="NZ_WFLN01000004.1"/>
</dbReference>
<dbReference type="GO" id="GO:0003677">
    <property type="term" value="F:DNA binding"/>
    <property type="evidence" value="ECO:0007669"/>
    <property type="project" value="InterPro"/>
</dbReference>
<proteinExistence type="predicted"/>
<name>A0A833JF90_9BACT</name>
<gene>
    <name evidence="1" type="ORF">GCL57_02515</name>
</gene>
<dbReference type="SUPFAM" id="SSF47413">
    <property type="entry name" value="lambda repressor-like DNA-binding domains"/>
    <property type="match status" value="1"/>
</dbReference>
<organism evidence="1 2">
    <name type="scientific">Fluviispira multicolorata</name>
    <dbReference type="NCBI Taxonomy" id="2654512"/>
    <lineage>
        <taxon>Bacteria</taxon>
        <taxon>Pseudomonadati</taxon>
        <taxon>Bdellovibrionota</taxon>
        <taxon>Oligoflexia</taxon>
        <taxon>Silvanigrellales</taxon>
        <taxon>Silvanigrellaceae</taxon>
        <taxon>Fluviispira</taxon>
    </lineage>
</organism>
<accession>A0A833JF90</accession>
<evidence type="ECO:0008006" key="3">
    <source>
        <dbReference type="Google" id="ProtNLM"/>
    </source>
</evidence>
<dbReference type="InterPro" id="IPR010982">
    <property type="entry name" value="Lambda_DNA-bd_dom_sf"/>
</dbReference>
<evidence type="ECO:0000313" key="1">
    <source>
        <dbReference type="EMBL" id="KAB8033600.1"/>
    </source>
</evidence>
<evidence type="ECO:0000313" key="2">
    <source>
        <dbReference type="Proteomes" id="UP000442694"/>
    </source>
</evidence>
<dbReference type="EMBL" id="WFLN01000004">
    <property type="protein sequence ID" value="KAB8033600.1"/>
    <property type="molecule type" value="Genomic_DNA"/>
</dbReference>
<protein>
    <recommendedName>
        <fullName evidence="3">HTH cro/C1-type domain-containing protein</fullName>
    </recommendedName>
</protein>
<comment type="caution">
    <text evidence="1">The sequence shown here is derived from an EMBL/GenBank/DDBJ whole genome shotgun (WGS) entry which is preliminary data.</text>
</comment>
<dbReference type="Proteomes" id="UP000442694">
    <property type="component" value="Unassembled WGS sequence"/>
</dbReference>
<dbReference type="AlphaFoldDB" id="A0A833JF90"/>
<sequence length="141" mass="16460">MKNNIVPYDELGFRIYLINPDMYELPDGTKVPAPNMKILQDEVFKVLCDKPFRLTGNELHFIRKYMHMTQQKFSELLNLSNHSIVSQWENKDDAVCGMDYNTEVLLRLSMEVYISNTISAEKLVKLKNMPNRSEPIYVRAA</sequence>
<dbReference type="InterPro" id="IPR001387">
    <property type="entry name" value="Cro/C1-type_HTH"/>
</dbReference>
<keyword evidence="2" id="KW-1185">Reference proteome</keyword>
<reference evidence="1 2" key="1">
    <citation type="submission" date="2019-10" db="EMBL/GenBank/DDBJ databases">
        <title>New genus of Silvanigrellaceae.</title>
        <authorList>
            <person name="Pitt A."/>
            <person name="Hahn M.W."/>
        </authorList>
    </citation>
    <scope>NUCLEOTIDE SEQUENCE [LARGE SCALE GENOMIC DNA]</scope>
    <source>
        <strain evidence="1 2">33A1-SZDP</strain>
    </source>
</reference>
<dbReference type="CDD" id="cd00093">
    <property type="entry name" value="HTH_XRE"/>
    <property type="match status" value="1"/>
</dbReference>
<dbReference type="Gene3D" id="1.10.260.40">
    <property type="entry name" value="lambda repressor-like DNA-binding domains"/>
    <property type="match status" value="1"/>
</dbReference>